<proteinExistence type="predicted"/>
<feature type="transmembrane region" description="Helical" evidence="2">
    <location>
        <begin position="269"/>
        <end position="290"/>
    </location>
</feature>
<feature type="coiled-coil region" evidence="1">
    <location>
        <begin position="141"/>
        <end position="189"/>
    </location>
</feature>
<sequence>MAASLILLPAILVSLSAALPQSNALISSTDQQTPSSCPDHLNQNSLPCQLEEAKLKIARLESILGERTGEINAKSEYLRECEKKNEELTVEIDRLKAVFSSFEYDYSRANLKLSALEEEVRLLWAASRKNNFEIYGLEYKALDAERRLKEATSKVEEMAEIVSEQWIQIQQLEQAVHMAEVRTSKVRKELWRRCPFVKSFVTLFGNSLKMVKEILDPYVPTDVPALVFCKSQAFQTFAAAKHYHHQLQGFIKQAMKSNELTTALAHEEVVFFVASALVAFPIMTACMLLLSQFS</sequence>
<keyword evidence="2" id="KW-0472">Membrane</keyword>
<evidence type="ECO:0000256" key="2">
    <source>
        <dbReference type="SAM" id="Phobius"/>
    </source>
</evidence>
<dbReference type="Proteomes" id="UP000826271">
    <property type="component" value="Unassembled WGS sequence"/>
</dbReference>
<reference evidence="4" key="1">
    <citation type="submission" date="2019-10" db="EMBL/GenBank/DDBJ databases">
        <authorList>
            <person name="Zhang R."/>
            <person name="Pan Y."/>
            <person name="Wang J."/>
            <person name="Ma R."/>
            <person name="Yu S."/>
        </authorList>
    </citation>
    <scope>NUCLEOTIDE SEQUENCE</scope>
    <source>
        <strain evidence="4">LA-IB0</strain>
        <tissue evidence="4">Leaf</tissue>
    </source>
</reference>
<keyword evidence="1" id="KW-0175">Coiled coil</keyword>
<gene>
    <name evidence="4" type="ORF">BUALT_Bualt18G0112300</name>
</gene>
<evidence type="ECO:0000256" key="1">
    <source>
        <dbReference type="SAM" id="Coils"/>
    </source>
</evidence>
<protein>
    <submittedName>
        <fullName evidence="4">Uncharacterized protein</fullName>
    </submittedName>
</protein>
<dbReference type="Gene3D" id="1.10.287.1490">
    <property type="match status" value="1"/>
</dbReference>
<dbReference type="EMBL" id="WHWC01000018">
    <property type="protein sequence ID" value="KAG8365508.1"/>
    <property type="molecule type" value="Genomic_DNA"/>
</dbReference>
<dbReference type="PANTHER" id="PTHR34360">
    <property type="entry name" value="OS08G0519400 PROTEIN"/>
    <property type="match status" value="1"/>
</dbReference>
<dbReference type="AlphaFoldDB" id="A0AAV6W5W0"/>
<feature type="signal peptide" evidence="3">
    <location>
        <begin position="1"/>
        <end position="18"/>
    </location>
</feature>
<comment type="caution">
    <text evidence="4">The sequence shown here is derived from an EMBL/GenBank/DDBJ whole genome shotgun (WGS) entry which is preliminary data.</text>
</comment>
<keyword evidence="2" id="KW-0812">Transmembrane</keyword>
<feature type="chain" id="PRO_5043820844" evidence="3">
    <location>
        <begin position="19"/>
        <end position="294"/>
    </location>
</feature>
<keyword evidence="2" id="KW-1133">Transmembrane helix</keyword>
<keyword evidence="3" id="KW-0732">Signal</keyword>
<evidence type="ECO:0000313" key="4">
    <source>
        <dbReference type="EMBL" id="KAG8365508.1"/>
    </source>
</evidence>
<dbReference type="PANTHER" id="PTHR34360:SF2">
    <property type="entry name" value="MYOSIN HEAVY CHAIN-LIKE PROTEIN"/>
    <property type="match status" value="1"/>
</dbReference>
<evidence type="ECO:0000256" key="3">
    <source>
        <dbReference type="SAM" id="SignalP"/>
    </source>
</evidence>
<feature type="coiled-coil region" evidence="1">
    <location>
        <begin position="71"/>
        <end position="98"/>
    </location>
</feature>
<keyword evidence="5" id="KW-1185">Reference proteome</keyword>
<name>A0AAV6W5W0_9LAMI</name>
<accession>A0AAV6W5W0</accession>
<organism evidence="4 5">
    <name type="scientific">Buddleja alternifolia</name>
    <dbReference type="NCBI Taxonomy" id="168488"/>
    <lineage>
        <taxon>Eukaryota</taxon>
        <taxon>Viridiplantae</taxon>
        <taxon>Streptophyta</taxon>
        <taxon>Embryophyta</taxon>
        <taxon>Tracheophyta</taxon>
        <taxon>Spermatophyta</taxon>
        <taxon>Magnoliopsida</taxon>
        <taxon>eudicotyledons</taxon>
        <taxon>Gunneridae</taxon>
        <taxon>Pentapetalae</taxon>
        <taxon>asterids</taxon>
        <taxon>lamiids</taxon>
        <taxon>Lamiales</taxon>
        <taxon>Scrophulariaceae</taxon>
        <taxon>Buddlejeae</taxon>
        <taxon>Buddleja</taxon>
    </lineage>
</organism>
<evidence type="ECO:0000313" key="5">
    <source>
        <dbReference type="Proteomes" id="UP000826271"/>
    </source>
</evidence>